<protein>
    <recommendedName>
        <fullName evidence="1">uDENN domain-containing protein</fullName>
    </recommendedName>
</protein>
<sequence>MFCQPQSWRLSTQQQQPKFSIFVLTDELAVQHYCACFTFHEPISIHPVKHDDEDVDDESLSSIDLSYPSANISATHLLGHSNSIVKGSYVPIGNVNRNIAIHQMAYAPKYIIIPKY</sequence>
<dbReference type="InterPro" id="IPR005113">
    <property type="entry name" value="uDENN_dom"/>
</dbReference>
<name>A0A1Y3BLP0_EURMA</name>
<reference evidence="2 3" key="1">
    <citation type="submission" date="2017-03" db="EMBL/GenBank/DDBJ databases">
        <title>Genome Survey of Euroglyphus maynei.</title>
        <authorList>
            <person name="Arlian L.G."/>
            <person name="Morgan M.S."/>
            <person name="Rider S.D."/>
        </authorList>
    </citation>
    <scope>NUCLEOTIDE SEQUENCE [LARGE SCALE GENOMIC DNA]</scope>
    <source>
        <strain evidence="2">Arlian Lab</strain>
        <tissue evidence="2">Whole body</tissue>
    </source>
</reference>
<dbReference type="EMBL" id="MUJZ01011317">
    <property type="protein sequence ID" value="OTF81880.1"/>
    <property type="molecule type" value="Genomic_DNA"/>
</dbReference>
<comment type="caution">
    <text evidence="2">The sequence shown here is derived from an EMBL/GenBank/DDBJ whole genome shotgun (WGS) entry which is preliminary data.</text>
</comment>
<evidence type="ECO:0000313" key="3">
    <source>
        <dbReference type="Proteomes" id="UP000194236"/>
    </source>
</evidence>
<gene>
    <name evidence="2" type="ORF">BLA29_007742</name>
</gene>
<dbReference type="OrthoDB" id="74314at2759"/>
<dbReference type="Pfam" id="PF03456">
    <property type="entry name" value="uDENN"/>
    <property type="match status" value="1"/>
</dbReference>
<organism evidence="2 3">
    <name type="scientific">Euroglyphus maynei</name>
    <name type="common">Mayne's house dust mite</name>
    <dbReference type="NCBI Taxonomy" id="6958"/>
    <lineage>
        <taxon>Eukaryota</taxon>
        <taxon>Metazoa</taxon>
        <taxon>Ecdysozoa</taxon>
        <taxon>Arthropoda</taxon>
        <taxon>Chelicerata</taxon>
        <taxon>Arachnida</taxon>
        <taxon>Acari</taxon>
        <taxon>Acariformes</taxon>
        <taxon>Sarcoptiformes</taxon>
        <taxon>Astigmata</taxon>
        <taxon>Psoroptidia</taxon>
        <taxon>Analgoidea</taxon>
        <taxon>Pyroglyphidae</taxon>
        <taxon>Pyroglyphinae</taxon>
        <taxon>Euroglyphus</taxon>
    </lineage>
</organism>
<dbReference type="Proteomes" id="UP000194236">
    <property type="component" value="Unassembled WGS sequence"/>
</dbReference>
<dbReference type="AlphaFoldDB" id="A0A1Y3BLP0"/>
<accession>A0A1Y3BLP0</accession>
<keyword evidence="3" id="KW-1185">Reference proteome</keyword>
<feature type="domain" description="uDENN" evidence="1">
    <location>
        <begin position="1"/>
        <end position="39"/>
    </location>
</feature>
<proteinExistence type="predicted"/>
<evidence type="ECO:0000259" key="1">
    <source>
        <dbReference type="Pfam" id="PF03456"/>
    </source>
</evidence>
<evidence type="ECO:0000313" key="2">
    <source>
        <dbReference type="EMBL" id="OTF81880.1"/>
    </source>
</evidence>